<keyword evidence="3" id="KW-1185">Reference proteome</keyword>
<protein>
    <submittedName>
        <fullName evidence="2">Uncharacterized protein</fullName>
    </submittedName>
</protein>
<sequence>MKRLLTFRAWKFFFITAGLPILSFLLGIVCIIVVLLVAGSEPSYGEDVATVLVFAGLGTGLVIFQLWAVTLGRYLLHLIEPKAWLK</sequence>
<accession>A0A5C7FLW5</accession>
<evidence type="ECO:0000313" key="3">
    <source>
        <dbReference type="Proteomes" id="UP000321907"/>
    </source>
</evidence>
<feature type="transmembrane region" description="Helical" evidence="1">
    <location>
        <begin position="51"/>
        <end position="76"/>
    </location>
</feature>
<name>A0A5C7FLW5_9BACT</name>
<keyword evidence="1" id="KW-0472">Membrane</keyword>
<dbReference type="AlphaFoldDB" id="A0A5C7FLW5"/>
<organism evidence="2 3">
    <name type="scientific">Neolewinella aurantiaca</name>
    <dbReference type="NCBI Taxonomy" id="2602767"/>
    <lineage>
        <taxon>Bacteria</taxon>
        <taxon>Pseudomonadati</taxon>
        <taxon>Bacteroidota</taxon>
        <taxon>Saprospiria</taxon>
        <taxon>Saprospirales</taxon>
        <taxon>Lewinellaceae</taxon>
        <taxon>Neolewinella</taxon>
    </lineage>
</organism>
<proteinExistence type="predicted"/>
<dbReference type="Proteomes" id="UP000321907">
    <property type="component" value="Unassembled WGS sequence"/>
</dbReference>
<gene>
    <name evidence="2" type="ORF">FUA23_00510</name>
</gene>
<dbReference type="EMBL" id="VOXD01000001">
    <property type="protein sequence ID" value="TXF91700.1"/>
    <property type="molecule type" value="Genomic_DNA"/>
</dbReference>
<reference evidence="2 3" key="1">
    <citation type="submission" date="2019-08" db="EMBL/GenBank/DDBJ databases">
        <title>Lewinella sp. strain SSH13 Genome sequencing and assembly.</title>
        <authorList>
            <person name="Kim I."/>
        </authorList>
    </citation>
    <scope>NUCLEOTIDE SEQUENCE [LARGE SCALE GENOMIC DNA]</scope>
    <source>
        <strain evidence="2 3">SSH13</strain>
    </source>
</reference>
<feature type="transmembrane region" description="Helical" evidence="1">
    <location>
        <begin position="12"/>
        <end position="39"/>
    </location>
</feature>
<dbReference type="RefSeq" id="WP_147928741.1">
    <property type="nucleotide sequence ID" value="NZ_VOXD01000001.1"/>
</dbReference>
<keyword evidence="1" id="KW-0812">Transmembrane</keyword>
<evidence type="ECO:0000256" key="1">
    <source>
        <dbReference type="SAM" id="Phobius"/>
    </source>
</evidence>
<evidence type="ECO:0000313" key="2">
    <source>
        <dbReference type="EMBL" id="TXF91700.1"/>
    </source>
</evidence>
<comment type="caution">
    <text evidence="2">The sequence shown here is derived from an EMBL/GenBank/DDBJ whole genome shotgun (WGS) entry which is preliminary data.</text>
</comment>
<keyword evidence="1" id="KW-1133">Transmembrane helix</keyword>